<dbReference type="PROSITE" id="PS50280">
    <property type="entry name" value="SET"/>
    <property type="match status" value="1"/>
</dbReference>
<dbReference type="Gene3D" id="1.25.40.10">
    <property type="entry name" value="Tetratricopeptide repeat domain"/>
    <property type="match status" value="1"/>
</dbReference>
<organism evidence="3 4">
    <name type="scientific">Exophiala bonariae</name>
    <dbReference type="NCBI Taxonomy" id="1690606"/>
    <lineage>
        <taxon>Eukaryota</taxon>
        <taxon>Fungi</taxon>
        <taxon>Dikarya</taxon>
        <taxon>Ascomycota</taxon>
        <taxon>Pezizomycotina</taxon>
        <taxon>Eurotiomycetes</taxon>
        <taxon>Chaetothyriomycetidae</taxon>
        <taxon>Chaetothyriales</taxon>
        <taxon>Herpotrichiellaceae</taxon>
        <taxon>Exophiala</taxon>
    </lineage>
</organism>
<comment type="caution">
    <text evidence="3">The sequence shown here is derived from an EMBL/GenBank/DDBJ whole genome shotgun (WGS) entry which is preliminary data.</text>
</comment>
<dbReference type="SUPFAM" id="SSF82199">
    <property type="entry name" value="SET domain"/>
    <property type="match status" value="1"/>
</dbReference>
<dbReference type="InterPro" id="IPR053185">
    <property type="entry name" value="SET_domain_protein"/>
</dbReference>
<dbReference type="CDD" id="cd20071">
    <property type="entry name" value="SET_SMYD"/>
    <property type="match status" value="1"/>
</dbReference>
<dbReference type="PANTHER" id="PTHR47332">
    <property type="entry name" value="SET DOMAIN-CONTAINING PROTEIN 5"/>
    <property type="match status" value="1"/>
</dbReference>
<evidence type="ECO:0000256" key="1">
    <source>
        <dbReference type="SAM" id="SignalP"/>
    </source>
</evidence>
<name>A0AAV9NFN3_9EURO</name>
<keyword evidence="1" id="KW-0732">Signal</keyword>
<accession>A0AAV9NFN3</accession>
<dbReference type="AlphaFoldDB" id="A0AAV9NFN3"/>
<dbReference type="RefSeq" id="XP_064707629.1">
    <property type="nucleotide sequence ID" value="XM_064856453.1"/>
</dbReference>
<feature type="signal peptide" evidence="1">
    <location>
        <begin position="1"/>
        <end position="27"/>
    </location>
</feature>
<feature type="chain" id="PRO_5043810216" description="SET domain-containing protein" evidence="1">
    <location>
        <begin position="28"/>
        <end position="411"/>
    </location>
</feature>
<dbReference type="InterPro" id="IPR001214">
    <property type="entry name" value="SET_dom"/>
</dbReference>
<dbReference type="SMART" id="SM00317">
    <property type="entry name" value="SET"/>
    <property type="match status" value="1"/>
</dbReference>
<reference evidence="3 4" key="1">
    <citation type="submission" date="2023-08" db="EMBL/GenBank/DDBJ databases">
        <title>Black Yeasts Isolated from many extreme environments.</title>
        <authorList>
            <person name="Coleine C."/>
            <person name="Stajich J.E."/>
            <person name="Selbmann L."/>
        </authorList>
    </citation>
    <scope>NUCLEOTIDE SEQUENCE [LARGE SCALE GENOMIC DNA]</scope>
    <source>
        <strain evidence="3 4">CCFEE 5792</strain>
    </source>
</reference>
<evidence type="ECO:0000313" key="4">
    <source>
        <dbReference type="Proteomes" id="UP001358417"/>
    </source>
</evidence>
<evidence type="ECO:0000313" key="3">
    <source>
        <dbReference type="EMBL" id="KAK5055198.1"/>
    </source>
</evidence>
<dbReference type="EMBL" id="JAVRRD010000009">
    <property type="protein sequence ID" value="KAK5055198.1"/>
    <property type="molecule type" value="Genomic_DNA"/>
</dbReference>
<dbReference type="PANTHER" id="PTHR47332:SF6">
    <property type="entry name" value="SET DOMAIN-CONTAINING PROTEIN"/>
    <property type="match status" value="1"/>
</dbReference>
<dbReference type="Proteomes" id="UP001358417">
    <property type="component" value="Unassembled WGS sequence"/>
</dbReference>
<keyword evidence="4" id="KW-1185">Reference proteome</keyword>
<dbReference type="InterPro" id="IPR046341">
    <property type="entry name" value="SET_dom_sf"/>
</dbReference>
<sequence length="411" mass="45758">MLVLPALAAIFVLLLCLKTSPSSFVEAQQDSLGRINVHELLQLVEPNLLSEDNNTNDFAPWSYKPICTRFIDSIGSKLCVYTSSTFGNYRGLSVFTTPEISRKIAASVSFRSPKSLADHALNVVESRWYTKPTPGKGLGMFAGDHIRPGERVTANTPILIAYTEGFLPKAEREEYLRIAVDQLPGPTKKSLLELSTLYDDREIPIQGIISGNAFDLQIDGNGHLAVFPEASRINHACSPNSQFRVDSSLLSHYVVAVRSIDKDEEITIAYSNPLEDHAQRQQHLKQSFDFTCRCLRCSQGQEADAALNEIAELQLILSDWTPSSEASIKKAEKLVKTYQDLGLEGYMDPAYCHAALMYNSVGSIRGAKKYIDLAIEANKLRLGPKLSDLGACDNMVDEFQSHWSWRRRKPV</sequence>
<proteinExistence type="predicted"/>
<feature type="domain" description="SET" evidence="2">
    <location>
        <begin position="126"/>
        <end position="271"/>
    </location>
</feature>
<protein>
    <recommendedName>
        <fullName evidence="2">SET domain-containing protein</fullName>
    </recommendedName>
</protein>
<dbReference type="Pfam" id="PF00856">
    <property type="entry name" value="SET"/>
    <property type="match status" value="1"/>
</dbReference>
<evidence type="ECO:0000259" key="2">
    <source>
        <dbReference type="PROSITE" id="PS50280"/>
    </source>
</evidence>
<dbReference type="GeneID" id="89981084"/>
<gene>
    <name evidence="3" type="ORF">LTR84_012947</name>
</gene>
<dbReference type="Gene3D" id="2.170.270.10">
    <property type="entry name" value="SET domain"/>
    <property type="match status" value="1"/>
</dbReference>
<dbReference type="InterPro" id="IPR011990">
    <property type="entry name" value="TPR-like_helical_dom_sf"/>
</dbReference>